<evidence type="ECO:0000256" key="1">
    <source>
        <dbReference type="SAM" id="MobiDB-lite"/>
    </source>
</evidence>
<evidence type="ECO:0008006" key="4">
    <source>
        <dbReference type="Google" id="ProtNLM"/>
    </source>
</evidence>
<organism evidence="2 3">
    <name type="scientific">Candidatus Amunia macphersoniae</name>
    <dbReference type="NCBI Taxonomy" id="3127014"/>
    <lineage>
        <taxon>Bacteria</taxon>
        <taxon>Bacillati</taxon>
        <taxon>Candidatus Dormiibacterota</taxon>
        <taxon>Candidatus Dormibacteria</taxon>
        <taxon>Candidatus Aeolococcales</taxon>
        <taxon>Candidatus Aeolococcaceae</taxon>
        <taxon>Candidatus Amunia</taxon>
    </lineage>
</organism>
<dbReference type="AlphaFoldDB" id="A0A934NGW7"/>
<proteinExistence type="predicted"/>
<dbReference type="EMBL" id="JAEKNN010000065">
    <property type="protein sequence ID" value="MBJ7610565.1"/>
    <property type="molecule type" value="Genomic_DNA"/>
</dbReference>
<gene>
    <name evidence="2" type="ORF">JF887_14245</name>
</gene>
<feature type="region of interest" description="Disordered" evidence="1">
    <location>
        <begin position="271"/>
        <end position="292"/>
    </location>
</feature>
<dbReference type="PANTHER" id="PTHR43265:SF1">
    <property type="entry name" value="ESTERASE ESTD"/>
    <property type="match status" value="1"/>
</dbReference>
<dbReference type="SUPFAM" id="SSF53474">
    <property type="entry name" value="alpha/beta-Hydrolases"/>
    <property type="match status" value="1"/>
</dbReference>
<evidence type="ECO:0000313" key="3">
    <source>
        <dbReference type="Proteomes" id="UP000614410"/>
    </source>
</evidence>
<dbReference type="GO" id="GO:0052689">
    <property type="term" value="F:carboxylic ester hydrolase activity"/>
    <property type="evidence" value="ECO:0007669"/>
    <property type="project" value="TreeGrafter"/>
</dbReference>
<protein>
    <recommendedName>
        <fullName evidence="4">Alpha/beta hydrolase</fullName>
    </recommendedName>
</protein>
<dbReference type="InterPro" id="IPR029058">
    <property type="entry name" value="AB_hydrolase_fold"/>
</dbReference>
<name>A0A934NGW7_9BACT</name>
<dbReference type="Proteomes" id="UP000614410">
    <property type="component" value="Unassembled WGS sequence"/>
</dbReference>
<dbReference type="PANTHER" id="PTHR43265">
    <property type="entry name" value="ESTERASE ESTD"/>
    <property type="match status" value="1"/>
</dbReference>
<sequence>MHGNLTGTGQLTGLRLAPPANSHAVVPWQPPPYADSDSFDEHDVTLGAGPLAVPGMLSLPHKSGLLPALVFLGGSGPVDRDTTIGPNKPLKDLAWGLATLGVAVLCFDKVTYAHPNEVKKNRAFTVADEYLPDALAGIRLPDSPGHRRNAYFLVRHSLGGTIAPRIAATEPLVAGLVILAGGAEPMHWAAVREVRYLASLDPATADASQPVIGTMTAQANRVNRPDLSLETPDDELPFGVPAPYWLDLRSYDPVAVATSLRKPMLILQGGGTTKRPWPTTLAGGRPHPPMPMTRRCCGQPLSCWIALPSPRT</sequence>
<evidence type="ECO:0000313" key="2">
    <source>
        <dbReference type="EMBL" id="MBJ7610565.1"/>
    </source>
</evidence>
<reference evidence="2 3" key="1">
    <citation type="submission" date="2020-10" db="EMBL/GenBank/DDBJ databases">
        <title>Ca. Dormibacterota MAGs.</title>
        <authorList>
            <person name="Montgomery K."/>
        </authorList>
    </citation>
    <scope>NUCLEOTIDE SEQUENCE [LARGE SCALE GENOMIC DNA]</scope>
    <source>
        <strain evidence="2">Mitchell_Peninsula_5</strain>
    </source>
</reference>
<dbReference type="Gene3D" id="3.40.50.1820">
    <property type="entry name" value="alpha/beta hydrolase"/>
    <property type="match status" value="1"/>
</dbReference>
<comment type="caution">
    <text evidence="2">The sequence shown here is derived from an EMBL/GenBank/DDBJ whole genome shotgun (WGS) entry which is preliminary data.</text>
</comment>
<dbReference type="InterPro" id="IPR053145">
    <property type="entry name" value="AB_hydrolase_Est10"/>
</dbReference>
<accession>A0A934NGW7</accession>